<dbReference type="RefSeq" id="WP_008868918.1">
    <property type="nucleotide sequence ID" value="NZ_ACJN02000001.1"/>
</dbReference>
<keyword evidence="1" id="KW-0547">Nucleotide-binding</keyword>
<dbReference type="EMBL" id="ACJN02000001">
    <property type="protein sequence ID" value="EFI35789.1"/>
    <property type="molecule type" value="Genomic_DNA"/>
</dbReference>
<proteinExistence type="predicted"/>
<dbReference type="FunFam" id="3.40.50.300:FF:001573">
    <property type="entry name" value="Carbon monoxide dehydrogenase accessory protein CooC"/>
    <property type="match status" value="1"/>
</dbReference>
<dbReference type="Pfam" id="PF01656">
    <property type="entry name" value="CbiA"/>
    <property type="match status" value="1"/>
</dbReference>
<dbReference type="PANTHER" id="PTHR43384:SF6">
    <property type="entry name" value="SEPTUM SITE-DETERMINING PROTEIN MIND HOMOLOG, CHLOROPLASTIC"/>
    <property type="match status" value="1"/>
</dbReference>
<dbReference type="GO" id="GO:0005829">
    <property type="term" value="C:cytosol"/>
    <property type="evidence" value="ECO:0007669"/>
    <property type="project" value="TreeGrafter"/>
</dbReference>
<dbReference type="AlphaFoldDB" id="D6SM78"/>
<evidence type="ECO:0000313" key="5">
    <source>
        <dbReference type="Proteomes" id="UP000005496"/>
    </source>
</evidence>
<dbReference type="Proteomes" id="UP000005496">
    <property type="component" value="Unassembled WGS sequence"/>
</dbReference>
<dbReference type="Gene3D" id="3.40.50.300">
    <property type="entry name" value="P-loop containing nucleotide triphosphate hydrolases"/>
    <property type="match status" value="1"/>
</dbReference>
<dbReference type="InterPro" id="IPR027417">
    <property type="entry name" value="P-loop_NTPase"/>
</dbReference>
<dbReference type="SUPFAM" id="SSF52540">
    <property type="entry name" value="P-loop containing nucleoside triphosphate hydrolases"/>
    <property type="match status" value="1"/>
</dbReference>
<name>D6SM78_9BACT</name>
<organism evidence="4 5">
    <name type="scientific">Desulfonatronospira thiodismutans ASO3-1</name>
    <dbReference type="NCBI Taxonomy" id="555779"/>
    <lineage>
        <taxon>Bacteria</taxon>
        <taxon>Pseudomonadati</taxon>
        <taxon>Thermodesulfobacteriota</taxon>
        <taxon>Desulfovibrionia</taxon>
        <taxon>Desulfovibrionales</taxon>
        <taxon>Desulfonatronovibrionaceae</taxon>
        <taxon>Desulfonatronospira</taxon>
    </lineage>
</organism>
<feature type="domain" description="CobQ/CobB/MinD/ParA nucleotide binding" evidence="3">
    <location>
        <begin position="4"/>
        <end position="230"/>
    </location>
</feature>
<gene>
    <name evidence="4" type="ORF">Dthio_PD3224</name>
</gene>
<keyword evidence="2" id="KW-0067">ATP-binding</keyword>
<dbReference type="OrthoDB" id="7346657at2"/>
<dbReference type="eggNOG" id="COG3640">
    <property type="taxonomic scope" value="Bacteria"/>
</dbReference>
<dbReference type="GO" id="GO:0005524">
    <property type="term" value="F:ATP binding"/>
    <property type="evidence" value="ECO:0007669"/>
    <property type="project" value="UniProtKB-KW"/>
</dbReference>
<dbReference type="InterPro" id="IPR050625">
    <property type="entry name" value="ParA/MinD_ATPase"/>
</dbReference>
<dbReference type="PIRSF" id="PIRSF005647">
    <property type="entry name" value="CooC"/>
    <property type="match status" value="1"/>
</dbReference>
<evidence type="ECO:0000259" key="3">
    <source>
        <dbReference type="Pfam" id="PF01656"/>
    </source>
</evidence>
<comment type="caution">
    <text evidence="4">The sequence shown here is derived from an EMBL/GenBank/DDBJ whole genome shotgun (WGS) entry which is preliminary data.</text>
</comment>
<evidence type="ECO:0000256" key="1">
    <source>
        <dbReference type="ARBA" id="ARBA00022741"/>
    </source>
</evidence>
<dbReference type="GO" id="GO:0051782">
    <property type="term" value="P:negative regulation of cell division"/>
    <property type="evidence" value="ECO:0007669"/>
    <property type="project" value="TreeGrafter"/>
</dbReference>
<keyword evidence="5" id="KW-1185">Reference proteome</keyword>
<dbReference type="InterPro" id="IPR014433">
    <property type="entry name" value="CooC"/>
</dbReference>
<sequence length="257" mass="27462">MKLAVSGKGGVGKTTISACLARLFAGHGYRVLAIDADPDSNLASALGIPPEKAEQILPISRATELIEERTGAKPGQSGSMFKLNPRVDDLPDSMSVEHDGVRLLVLGAIEKGGHGCICPQSALLKSLVSHVVLRRKELVLLDMEAGIEHLGRGTAQGVDALLVVADPDRQSIQTARTIDRLARETGIEKVLVILNKIRSSEEEELLRQGLKDMHILGVVQDSPGVRLASLKEAAPDPGDAAFTRQIEVLVNGLKERL</sequence>
<evidence type="ECO:0000256" key="2">
    <source>
        <dbReference type="ARBA" id="ARBA00022840"/>
    </source>
</evidence>
<protein>
    <submittedName>
        <fullName evidence="4">Cobyrinic acid ac-diamide synthase</fullName>
    </submittedName>
</protein>
<dbReference type="GO" id="GO:0009898">
    <property type="term" value="C:cytoplasmic side of plasma membrane"/>
    <property type="evidence" value="ECO:0007669"/>
    <property type="project" value="TreeGrafter"/>
</dbReference>
<dbReference type="InterPro" id="IPR002586">
    <property type="entry name" value="CobQ/CobB/MinD/ParA_Nub-bd_dom"/>
</dbReference>
<dbReference type="GO" id="GO:0016887">
    <property type="term" value="F:ATP hydrolysis activity"/>
    <property type="evidence" value="ECO:0007669"/>
    <property type="project" value="TreeGrafter"/>
</dbReference>
<dbReference type="PANTHER" id="PTHR43384">
    <property type="entry name" value="SEPTUM SITE-DETERMINING PROTEIN MIND HOMOLOG, CHLOROPLASTIC-RELATED"/>
    <property type="match status" value="1"/>
</dbReference>
<reference evidence="4" key="1">
    <citation type="submission" date="2010-05" db="EMBL/GenBank/DDBJ databases">
        <title>The draft genome of Desulfonatronospira thiodismutans ASO3-1.</title>
        <authorList>
            <consortium name="US DOE Joint Genome Institute (JGI-PGF)"/>
            <person name="Lucas S."/>
            <person name="Copeland A."/>
            <person name="Lapidus A."/>
            <person name="Cheng J.-F."/>
            <person name="Bruce D."/>
            <person name="Goodwin L."/>
            <person name="Pitluck S."/>
            <person name="Chertkov O."/>
            <person name="Brettin T."/>
            <person name="Detter J.C."/>
            <person name="Han C."/>
            <person name="Land M.L."/>
            <person name="Hauser L."/>
            <person name="Kyrpides N."/>
            <person name="Mikhailova N."/>
            <person name="Muyzer G."/>
            <person name="Woyke T."/>
        </authorList>
    </citation>
    <scope>NUCLEOTIDE SEQUENCE [LARGE SCALE GENOMIC DNA]</scope>
    <source>
        <strain evidence="4">ASO3-1</strain>
    </source>
</reference>
<evidence type="ECO:0000313" key="4">
    <source>
        <dbReference type="EMBL" id="EFI35789.1"/>
    </source>
</evidence>
<accession>D6SM78</accession>